<feature type="compositionally biased region" description="Low complexity" evidence="3">
    <location>
        <begin position="276"/>
        <end position="286"/>
    </location>
</feature>
<dbReference type="InterPro" id="IPR050149">
    <property type="entry name" value="Collagen_superfamily"/>
</dbReference>
<feature type="domain" description="EMI" evidence="5">
    <location>
        <begin position="79"/>
        <end position="159"/>
    </location>
</feature>
<evidence type="ECO:0000256" key="1">
    <source>
        <dbReference type="ARBA" id="ARBA00022729"/>
    </source>
</evidence>
<feature type="chain" id="PRO_5042568796" evidence="4">
    <location>
        <begin position="38"/>
        <end position="490"/>
    </location>
</feature>
<dbReference type="KEGG" id="pmrn:116950185"/>
<feature type="compositionally biased region" description="Low complexity" evidence="3">
    <location>
        <begin position="349"/>
        <end position="363"/>
    </location>
</feature>
<feature type="compositionally biased region" description="Basic and acidic residues" evidence="3">
    <location>
        <begin position="393"/>
        <end position="407"/>
    </location>
</feature>
<dbReference type="Proteomes" id="UP001318040">
    <property type="component" value="Chromosome 38"/>
</dbReference>
<feature type="signal peptide" evidence="4">
    <location>
        <begin position="1"/>
        <end position="37"/>
    </location>
</feature>
<feature type="region of interest" description="Disordered" evidence="3">
    <location>
        <begin position="181"/>
        <end position="426"/>
    </location>
</feature>
<feature type="compositionally biased region" description="Basic and acidic residues" evidence="3">
    <location>
        <begin position="332"/>
        <end position="347"/>
    </location>
</feature>
<dbReference type="PANTHER" id="PTHR24023:SF1082">
    <property type="entry name" value="COLLAGEN TRIPLE HELIX REPEAT"/>
    <property type="match status" value="1"/>
</dbReference>
<dbReference type="Pfam" id="PF01391">
    <property type="entry name" value="Collagen"/>
    <property type="match status" value="2"/>
</dbReference>
<dbReference type="GeneID" id="116950185"/>
<keyword evidence="6" id="KW-1185">Reference proteome</keyword>
<dbReference type="PROSITE" id="PS51041">
    <property type="entry name" value="EMI"/>
    <property type="match status" value="1"/>
</dbReference>
<gene>
    <name evidence="7" type="primary">LOC116950185</name>
</gene>
<dbReference type="GO" id="GO:0030198">
    <property type="term" value="P:extracellular matrix organization"/>
    <property type="evidence" value="ECO:0007669"/>
    <property type="project" value="TreeGrafter"/>
</dbReference>
<evidence type="ECO:0000256" key="2">
    <source>
        <dbReference type="ARBA" id="ARBA00023157"/>
    </source>
</evidence>
<dbReference type="Pfam" id="PF07546">
    <property type="entry name" value="EMI"/>
    <property type="match status" value="1"/>
</dbReference>
<dbReference type="RefSeq" id="XP_032823641.1">
    <property type="nucleotide sequence ID" value="XM_032967750.1"/>
</dbReference>
<evidence type="ECO:0000259" key="5">
    <source>
        <dbReference type="PROSITE" id="PS51041"/>
    </source>
</evidence>
<evidence type="ECO:0000256" key="4">
    <source>
        <dbReference type="SAM" id="SignalP"/>
    </source>
</evidence>
<dbReference type="InterPro" id="IPR011489">
    <property type="entry name" value="EMI_domain"/>
</dbReference>
<organism evidence="6 7">
    <name type="scientific">Petromyzon marinus</name>
    <name type="common">Sea lamprey</name>
    <dbReference type="NCBI Taxonomy" id="7757"/>
    <lineage>
        <taxon>Eukaryota</taxon>
        <taxon>Metazoa</taxon>
        <taxon>Chordata</taxon>
        <taxon>Craniata</taxon>
        <taxon>Vertebrata</taxon>
        <taxon>Cyclostomata</taxon>
        <taxon>Hyperoartia</taxon>
        <taxon>Petromyzontiformes</taxon>
        <taxon>Petromyzontidae</taxon>
        <taxon>Petromyzon</taxon>
    </lineage>
</organism>
<evidence type="ECO:0000313" key="6">
    <source>
        <dbReference type="Proteomes" id="UP001318040"/>
    </source>
</evidence>
<keyword evidence="1 4" id="KW-0732">Signal</keyword>
<name>A0AAJ7X711_PETMA</name>
<reference evidence="7" key="1">
    <citation type="submission" date="2025-08" db="UniProtKB">
        <authorList>
            <consortium name="RefSeq"/>
        </authorList>
    </citation>
    <scope>IDENTIFICATION</scope>
    <source>
        <tissue evidence="7">Sperm</tissue>
    </source>
</reference>
<proteinExistence type="predicted"/>
<feature type="compositionally biased region" description="Pro residues" evidence="3">
    <location>
        <begin position="304"/>
        <end position="321"/>
    </location>
</feature>
<evidence type="ECO:0000256" key="3">
    <source>
        <dbReference type="SAM" id="MobiDB-lite"/>
    </source>
</evidence>
<evidence type="ECO:0000313" key="7">
    <source>
        <dbReference type="RefSeq" id="XP_032823641.1"/>
    </source>
</evidence>
<dbReference type="GO" id="GO:0031012">
    <property type="term" value="C:extracellular matrix"/>
    <property type="evidence" value="ECO:0007669"/>
    <property type="project" value="TreeGrafter"/>
</dbReference>
<feature type="compositionally biased region" description="Gly residues" evidence="3">
    <location>
        <begin position="287"/>
        <end position="303"/>
    </location>
</feature>
<dbReference type="AlphaFoldDB" id="A0AAJ7X711"/>
<sequence length="490" mass="50655">MGSVAGSRIRRRASPLLVSLPPPLLLLLLALRCCCWAQPPLPPPPPPRLPWGATSAQLRGPWARGQPAVRPAMLPTASGGNWCPYPVSRRVPCPVHNGTEVYVRRVMHACHWAKGCVPKISYRSVVRPTYRLAYRLASVLEWRCCPGFTGKRCQDGCMDCERLTELTSKLKDMEAKVRLMESGDRPAGDSSNELPAEAAGQGAHGPEVTAEVTFGSLLPQGPMGLPGPQGLHGERGPAGQPGKQGPVGPAGQPGPPGIPGRPGTEGARGKAGAMGPTGRPGVSGRPGPTGGLGPMGPPGGIGVPGPPGLPGSPGPPGPPSPTSSNQNVALARGERSRLPHVHDDVVRAGDVGPIGTPGPIGLPGDPGPQGPRGFPGRDGLPGPEGRPGQLGPRGEKGELGERGERGSRGPQGDTGAKGGKGDSSDGWQAFQELQAEFQLLLRRVTLLEEMVWPEPLPAGEAEGGVDAGRLLELRRRRVAPRTPGQATSVA</sequence>
<dbReference type="InterPro" id="IPR008160">
    <property type="entry name" value="Collagen"/>
</dbReference>
<dbReference type="GO" id="GO:0005615">
    <property type="term" value="C:extracellular space"/>
    <property type="evidence" value="ECO:0007669"/>
    <property type="project" value="TreeGrafter"/>
</dbReference>
<dbReference type="GO" id="GO:0030020">
    <property type="term" value="F:extracellular matrix structural constituent conferring tensile strength"/>
    <property type="evidence" value="ECO:0007669"/>
    <property type="project" value="TreeGrafter"/>
</dbReference>
<accession>A0AAJ7X711</accession>
<dbReference type="PANTHER" id="PTHR24023">
    <property type="entry name" value="COLLAGEN ALPHA"/>
    <property type="match status" value="1"/>
</dbReference>
<protein>
    <submittedName>
        <fullName evidence="7">Collagen alpha-1(XXVI) chain-like</fullName>
    </submittedName>
</protein>
<keyword evidence="2" id="KW-1015">Disulfide bond</keyword>
<feature type="compositionally biased region" description="Low complexity" evidence="3">
    <location>
        <begin position="217"/>
        <end position="250"/>
    </location>
</feature>